<dbReference type="PANTHER" id="PTHR36122">
    <property type="entry name" value="NICOTINAMIDE RIBOSIDE TRANSPORTER PNUC"/>
    <property type="match status" value="1"/>
</dbReference>
<accession>A0ABZ0Z459</accession>
<organism evidence="8 9">
    <name type="scientific">phage Lak_Megaphage_RVC_JS4_GC31</name>
    <dbReference type="NCBI Taxonomy" id="3109228"/>
    <lineage>
        <taxon>Viruses</taxon>
        <taxon>Duplodnaviria</taxon>
        <taxon>Heunggongvirae</taxon>
        <taxon>Uroviricota</taxon>
        <taxon>Caudoviricetes</taxon>
        <taxon>Caudoviricetes code 15 clade</taxon>
    </lineage>
</organism>
<feature type="transmembrane region" description="Helical" evidence="7">
    <location>
        <begin position="146"/>
        <end position="166"/>
    </location>
</feature>
<evidence type="ECO:0000256" key="1">
    <source>
        <dbReference type="ARBA" id="ARBA00004651"/>
    </source>
</evidence>
<name>A0ABZ0Z459_9CAUD</name>
<feature type="transmembrane region" description="Helical" evidence="7">
    <location>
        <begin position="108"/>
        <end position="126"/>
    </location>
</feature>
<keyword evidence="9" id="KW-1185">Reference proteome</keyword>
<dbReference type="Proteomes" id="UP001349343">
    <property type="component" value="Segment"/>
</dbReference>
<evidence type="ECO:0000256" key="3">
    <source>
        <dbReference type="ARBA" id="ARBA00022475"/>
    </source>
</evidence>
<dbReference type="PANTHER" id="PTHR36122:SF2">
    <property type="entry name" value="NICOTINAMIDE RIBOSIDE TRANSPORTER PNUC"/>
    <property type="match status" value="1"/>
</dbReference>
<feature type="transmembrane region" description="Helical" evidence="7">
    <location>
        <begin position="197"/>
        <end position="214"/>
    </location>
</feature>
<evidence type="ECO:0000256" key="5">
    <source>
        <dbReference type="ARBA" id="ARBA00022989"/>
    </source>
</evidence>
<evidence type="ECO:0000313" key="9">
    <source>
        <dbReference type="Proteomes" id="UP001349343"/>
    </source>
</evidence>
<evidence type="ECO:0000256" key="2">
    <source>
        <dbReference type="ARBA" id="ARBA00022448"/>
    </source>
</evidence>
<feature type="transmembrane region" description="Helical" evidence="7">
    <location>
        <begin position="42"/>
        <end position="75"/>
    </location>
</feature>
<sequence>MAKVFFEDKFMKYQKDLLLRNTLNNILYNEFIAGRTAYEHNFMLIGIFMQIIVFYITGDSVISLISGISGIISVILCSQKKFSFYIFGFIQLGTYMFLAYQQRFYGELVENIFYIVTMFIGMYIWLKNFNKKEQIVKTKKLSYKQLNIISILTFMGIFGLWKYLYITNDTQPFMDAVSTVPAFVAQILLMLCYREQWIFWIIIDVASVFMWAIADNWVMVVQYIFWTLNCIYGYKKW</sequence>
<dbReference type="EMBL" id="OR769222">
    <property type="protein sequence ID" value="WQJ52992.1"/>
    <property type="molecule type" value="Genomic_DNA"/>
</dbReference>
<evidence type="ECO:0000313" key="8">
    <source>
        <dbReference type="EMBL" id="WQJ52992.1"/>
    </source>
</evidence>
<protein>
    <submittedName>
        <fullName evidence="8">PnuC-like nicotinamide mononucleotide transport</fullName>
    </submittedName>
</protein>
<feature type="transmembrane region" description="Helical" evidence="7">
    <location>
        <begin position="82"/>
        <end position="102"/>
    </location>
</feature>
<keyword evidence="2" id="KW-0813">Transport</keyword>
<proteinExistence type="predicted"/>
<keyword evidence="5 7" id="KW-1133">Transmembrane helix</keyword>
<comment type="subcellular location">
    <subcellularLocation>
        <location evidence="1">Cell membrane</location>
        <topology evidence="1">Multi-pass membrane protein</topology>
    </subcellularLocation>
</comment>
<evidence type="ECO:0000256" key="4">
    <source>
        <dbReference type="ARBA" id="ARBA00022692"/>
    </source>
</evidence>
<reference evidence="8 9" key="1">
    <citation type="submission" date="2023-11" db="EMBL/GenBank/DDBJ databases">
        <authorList>
            <person name="Cook R."/>
            <person name="Crisci M."/>
            <person name="Pye H."/>
            <person name="Adriaenssens E."/>
            <person name="Santini J."/>
        </authorList>
    </citation>
    <scope>NUCLEOTIDE SEQUENCE [LARGE SCALE GENOMIC DNA]</scope>
    <source>
        <strain evidence="8">Lak_Megaphage_RVC_JS4_GC31</strain>
    </source>
</reference>
<keyword evidence="4 7" id="KW-0812">Transmembrane</keyword>
<dbReference type="NCBIfam" id="TIGR01528">
    <property type="entry name" value="NMN_trans_PnuC"/>
    <property type="match status" value="1"/>
</dbReference>
<dbReference type="InterPro" id="IPR006419">
    <property type="entry name" value="NMN_transpt_PnuC"/>
</dbReference>
<dbReference type="Pfam" id="PF04973">
    <property type="entry name" value="NMN_transporter"/>
    <property type="match status" value="1"/>
</dbReference>
<evidence type="ECO:0000256" key="7">
    <source>
        <dbReference type="SAM" id="Phobius"/>
    </source>
</evidence>
<keyword evidence="6 7" id="KW-0472">Membrane</keyword>
<keyword evidence="3" id="KW-1003">Cell membrane</keyword>
<evidence type="ECO:0000256" key="6">
    <source>
        <dbReference type="ARBA" id="ARBA00023136"/>
    </source>
</evidence>